<dbReference type="Pfam" id="PF22725">
    <property type="entry name" value="GFO_IDH_MocA_C3"/>
    <property type="match status" value="1"/>
</dbReference>
<dbReference type="PANTHER" id="PTHR22604:SF105">
    <property type="entry name" value="TRANS-1,2-DIHYDROBENZENE-1,2-DIOL DEHYDROGENASE"/>
    <property type="match status" value="1"/>
</dbReference>
<dbReference type="InterPro" id="IPR050984">
    <property type="entry name" value="Gfo/Idh/MocA_domain"/>
</dbReference>
<comment type="caution">
    <text evidence="5">The sequence shown here is derived from an EMBL/GenBank/DDBJ whole genome shotgun (WGS) entry which is preliminary data.</text>
</comment>
<dbReference type="Pfam" id="PF01408">
    <property type="entry name" value="GFO_IDH_MocA"/>
    <property type="match status" value="1"/>
</dbReference>
<dbReference type="Gene3D" id="3.40.50.720">
    <property type="entry name" value="NAD(P)-binding Rossmann-like Domain"/>
    <property type="match status" value="1"/>
</dbReference>
<evidence type="ECO:0000259" key="3">
    <source>
        <dbReference type="Pfam" id="PF01408"/>
    </source>
</evidence>
<dbReference type="Proteomes" id="UP000779049">
    <property type="component" value="Unassembled WGS sequence"/>
</dbReference>
<sequence length="330" mass="37151">MKRRKTIVKIGIIGAGNIAGTMAKTLNGMEDAKGYAVASRNLKKAQKFAGENGFEKAYGSYEEMLRDPEVELVYIATPHSHHYEHIKLCLEHKKPVLCEKAFTANAAQAEEVLKISEEKKIFVGEAMWTRFLPSRTMIDEIVKGREIGKVHMITANLGYKIDHVERLRKPELAGGALLDVGIYPLSFIRMVTDAKIQSVTTCCTKLETGVDAQNTAVFQFSDRCIASMHSSMLGGTEQAGIVYGDKGYLIAWNINNVNRIQVYDNAKRLVREMTVPEQITGFEYEVRAAIKAIQEGRTECPQMPHSETLYMMRQMDELRKTWGVVYPFES</sequence>
<evidence type="ECO:0000313" key="6">
    <source>
        <dbReference type="Proteomes" id="UP000779049"/>
    </source>
</evidence>
<gene>
    <name evidence="5" type="ORF">FLB61_04280</name>
</gene>
<protein>
    <submittedName>
        <fullName evidence="5">Gfo/Idh/MocA family oxidoreductase</fullName>
    </submittedName>
</protein>
<dbReference type="SUPFAM" id="SSF51735">
    <property type="entry name" value="NAD(P)-binding Rossmann-fold domains"/>
    <property type="match status" value="1"/>
</dbReference>
<evidence type="ECO:0000256" key="2">
    <source>
        <dbReference type="ARBA" id="ARBA00023002"/>
    </source>
</evidence>
<dbReference type="PANTHER" id="PTHR22604">
    <property type="entry name" value="OXIDOREDUCTASES"/>
    <property type="match status" value="1"/>
</dbReference>
<dbReference type="InterPro" id="IPR036291">
    <property type="entry name" value="NAD(P)-bd_dom_sf"/>
</dbReference>
<keyword evidence="2" id="KW-0560">Oxidoreductase</keyword>
<dbReference type="EMBL" id="VIRV01000004">
    <property type="protein sequence ID" value="MBY0758317.1"/>
    <property type="molecule type" value="Genomic_DNA"/>
</dbReference>
<reference evidence="5 6" key="1">
    <citation type="journal article" date="2020" name="New Microbes New Infect">
        <title>Sellimonas caecigallum sp. nov., description and genome sequence of a new member of the Sellimonas genus isolated from the cecum of feral chicken.</title>
        <authorList>
            <person name="Wongkuna S."/>
            <person name="Ghimire S."/>
            <person name="Antony L."/>
            <person name="Chankhamhaengdecha S."/>
            <person name="Janvilisri T."/>
            <person name="Scaria J."/>
        </authorList>
    </citation>
    <scope>NUCLEOTIDE SEQUENCE [LARGE SCALE GENOMIC DNA]</scope>
    <source>
        <strain evidence="5 6">SW451</strain>
    </source>
</reference>
<comment type="similarity">
    <text evidence="1">Belongs to the Gfo/Idh/MocA family.</text>
</comment>
<dbReference type="InterPro" id="IPR000683">
    <property type="entry name" value="Gfo/Idh/MocA-like_OxRdtase_N"/>
</dbReference>
<dbReference type="InterPro" id="IPR055170">
    <property type="entry name" value="GFO_IDH_MocA-like_dom"/>
</dbReference>
<name>A0ABS7L5Y7_9FIRM</name>
<proteinExistence type="inferred from homology"/>
<keyword evidence="6" id="KW-1185">Reference proteome</keyword>
<dbReference type="SUPFAM" id="SSF55347">
    <property type="entry name" value="Glyceraldehyde-3-phosphate dehydrogenase-like, C-terminal domain"/>
    <property type="match status" value="1"/>
</dbReference>
<evidence type="ECO:0000256" key="1">
    <source>
        <dbReference type="ARBA" id="ARBA00010928"/>
    </source>
</evidence>
<accession>A0ABS7L5Y7</accession>
<evidence type="ECO:0000259" key="4">
    <source>
        <dbReference type="Pfam" id="PF22725"/>
    </source>
</evidence>
<feature type="domain" description="GFO/IDH/MocA-like oxidoreductase" evidence="4">
    <location>
        <begin position="139"/>
        <end position="249"/>
    </location>
</feature>
<evidence type="ECO:0000313" key="5">
    <source>
        <dbReference type="EMBL" id="MBY0758317.1"/>
    </source>
</evidence>
<organism evidence="5 6">
    <name type="scientific">Sellimonas caecigallum</name>
    <dbReference type="NCBI Taxonomy" id="2592333"/>
    <lineage>
        <taxon>Bacteria</taxon>
        <taxon>Bacillati</taxon>
        <taxon>Bacillota</taxon>
        <taxon>Clostridia</taxon>
        <taxon>Lachnospirales</taxon>
        <taxon>Lachnospiraceae</taxon>
        <taxon>Sellimonas</taxon>
    </lineage>
</organism>
<feature type="domain" description="Gfo/Idh/MocA-like oxidoreductase N-terminal" evidence="3">
    <location>
        <begin position="8"/>
        <end position="121"/>
    </location>
</feature>
<dbReference type="Gene3D" id="3.30.360.10">
    <property type="entry name" value="Dihydrodipicolinate Reductase, domain 2"/>
    <property type="match status" value="1"/>
</dbReference>